<name>A0A0D2WNA6_CAPO3</name>
<accession>A0A0D2WNA6</accession>
<dbReference type="PANTHER" id="PTHR13156">
    <property type="entry name" value="NADH-UBIQUINONE OXIDOREDUCTASE 13 KD-A SUBUNIT"/>
    <property type="match status" value="1"/>
</dbReference>
<dbReference type="FunFam" id="2.60.260.40:FF:000003">
    <property type="entry name" value="NADH dehydrogenase [ubiquinone] iron-sulfur protein 6, mitochondrial"/>
    <property type="match status" value="1"/>
</dbReference>
<keyword evidence="3" id="KW-1185">Reference proteome</keyword>
<dbReference type="RefSeq" id="XP_004348387.1">
    <property type="nucleotide sequence ID" value="XM_004348337.2"/>
</dbReference>
<dbReference type="PANTHER" id="PTHR13156:SF0">
    <property type="entry name" value="NADH DEHYDROGENASE [UBIQUINONE] IRON-SULFUR PROTEIN 6, MITOCHONDRIAL"/>
    <property type="match status" value="1"/>
</dbReference>
<dbReference type="GO" id="GO:0005739">
    <property type="term" value="C:mitochondrion"/>
    <property type="evidence" value="ECO:0007669"/>
    <property type="project" value="GOC"/>
</dbReference>
<dbReference type="Proteomes" id="UP000008743">
    <property type="component" value="Unassembled WGS sequence"/>
</dbReference>
<dbReference type="InterPro" id="IPR019401">
    <property type="entry name" value="Znf_CHCC"/>
</dbReference>
<reference evidence="3" key="1">
    <citation type="submission" date="2011-02" db="EMBL/GenBank/DDBJ databases">
        <title>The Genome Sequence of Capsaspora owczarzaki ATCC 30864.</title>
        <authorList>
            <person name="Russ C."/>
            <person name="Cuomo C."/>
            <person name="Burger G."/>
            <person name="Gray M.W."/>
            <person name="Holland P.W.H."/>
            <person name="King N."/>
            <person name="Lang F.B.F."/>
            <person name="Roger A.J."/>
            <person name="Ruiz-Trillo I."/>
            <person name="Young S.K."/>
            <person name="Zeng Q."/>
            <person name="Gargeya S."/>
            <person name="Alvarado L."/>
            <person name="Berlin A."/>
            <person name="Chapman S.B."/>
            <person name="Chen Z."/>
            <person name="Freedman E."/>
            <person name="Gellesch M."/>
            <person name="Goldberg J."/>
            <person name="Griggs A."/>
            <person name="Gujja S."/>
            <person name="Heilman E."/>
            <person name="Heiman D."/>
            <person name="Howarth C."/>
            <person name="Mehta T."/>
            <person name="Neiman D."/>
            <person name="Pearson M."/>
            <person name="Roberts A."/>
            <person name="Saif S."/>
            <person name="Shea T."/>
            <person name="Shenoy N."/>
            <person name="Sisk P."/>
            <person name="Stolte C."/>
            <person name="Sykes S."/>
            <person name="White J."/>
            <person name="Yandava C."/>
            <person name="Haas B."/>
            <person name="Nusbaum C."/>
            <person name="Birren B."/>
        </authorList>
    </citation>
    <scope>NUCLEOTIDE SEQUENCE</scope>
    <source>
        <strain evidence="3">ATCC 30864</strain>
    </source>
</reference>
<evidence type="ECO:0000313" key="2">
    <source>
        <dbReference type="EMBL" id="KJE92535.1"/>
    </source>
</evidence>
<dbReference type="Pfam" id="PF10276">
    <property type="entry name" value="zf-CHCC"/>
    <property type="match status" value="1"/>
</dbReference>
<dbReference type="EMBL" id="KE346364">
    <property type="protein sequence ID" value="KJE92535.1"/>
    <property type="molecule type" value="Genomic_DNA"/>
</dbReference>
<feature type="domain" description="Zinc finger CHCC-type" evidence="1">
    <location>
        <begin position="100"/>
        <end position="135"/>
    </location>
</feature>
<organism evidence="2 3">
    <name type="scientific">Capsaspora owczarzaki (strain ATCC 30864)</name>
    <dbReference type="NCBI Taxonomy" id="595528"/>
    <lineage>
        <taxon>Eukaryota</taxon>
        <taxon>Filasterea</taxon>
        <taxon>Capsaspora</taxon>
    </lineage>
</organism>
<dbReference type="InParanoid" id="A0A0D2WNA6"/>
<evidence type="ECO:0000313" key="3">
    <source>
        <dbReference type="Proteomes" id="UP000008743"/>
    </source>
</evidence>
<protein>
    <recommendedName>
        <fullName evidence="1">Zinc finger CHCC-type domain-containing protein</fullName>
    </recommendedName>
</protein>
<proteinExistence type="predicted"/>
<evidence type="ECO:0000259" key="1">
    <source>
        <dbReference type="Pfam" id="PF10276"/>
    </source>
</evidence>
<dbReference type="PhylomeDB" id="A0A0D2WNA6"/>
<gene>
    <name evidence="2" type="ORF">CAOG_003482</name>
</gene>
<dbReference type="STRING" id="595528.A0A0D2WNA6"/>
<dbReference type="OMA" id="DARFINR"/>
<dbReference type="GO" id="GO:0006120">
    <property type="term" value="P:mitochondrial electron transport, NADH to ubiquinone"/>
    <property type="evidence" value="ECO:0007669"/>
    <property type="project" value="TreeGrafter"/>
</dbReference>
<dbReference type="AlphaFoldDB" id="A0A0D2WNA6"/>
<dbReference type="OrthoDB" id="307899at2759"/>
<sequence>MLRLAASSIALRSSVAATRSSAAAAAAAAALAARTLSSSASTAGLGLGAGAVHSSAASVPSGKPGKDMRDARFINREQQTNKQIANDLIAQAKIIEIPSRSVWCDGGGGALGHPKVYINLDPPGPQPCGYCGLRFVKSEQHGHGHGHGHAHEH</sequence>
<dbReference type="eggNOG" id="KOG3456">
    <property type="taxonomic scope" value="Eukaryota"/>
</dbReference>
<dbReference type="Gene3D" id="2.60.260.40">
    <property type="entry name" value="q5lls5 like domains"/>
    <property type="match status" value="1"/>
</dbReference>